<dbReference type="Pfam" id="PF09551">
    <property type="entry name" value="Spore_II_R"/>
    <property type="match status" value="1"/>
</dbReference>
<protein>
    <submittedName>
        <fullName evidence="1">Stage II sporulation protein R</fullName>
    </submittedName>
</protein>
<organism evidence="1 2">
    <name type="scientific">Faecalibacterium butyricigenerans</name>
    <dbReference type="NCBI Taxonomy" id="1851427"/>
    <lineage>
        <taxon>Bacteria</taxon>
        <taxon>Bacillati</taxon>
        <taxon>Bacillota</taxon>
        <taxon>Clostridia</taxon>
        <taxon>Eubacteriales</taxon>
        <taxon>Oscillospiraceae</taxon>
        <taxon>Faecalibacterium</taxon>
    </lineage>
</organism>
<evidence type="ECO:0000313" key="2">
    <source>
        <dbReference type="Proteomes" id="UP001430637"/>
    </source>
</evidence>
<gene>
    <name evidence="1" type="ORF">LKD23_00685</name>
</gene>
<keyword evidence="2" id="KW-1185">Reference proteome</keyword>
<sequence length="211" mass="22766">MLSRREMGALCAALLLCFLLSLGAGWAKGQLDAADALAADTLRLHIRADTNAVRDQSAKLAVRDAVLALADESCPADGKADAKVWAASNLVRLELTAREVLAARGTHAPVHACLVNMYFPTRRYAGTALPAGRYDAVRLDIGTHRPGRNWWCVLYPGLCRSACGGYAQPEENDLVCGEYLVRFRLVEWWSEVTAPREDAVLAGGTLCPDAA</sequence>
<evidence type="ECO:0000313" key="1">
    <source>
        <dbReference type="EMBL" id="MCC2198295.1"/>
    </source>
</evidence>
<dbReference type="InterPro" id="IPR014202">
    <property type="entry name" value="Spore_II_R"/>
</dbReference>
<dbReference type="RefSeq" id="WP_227619882.1">
    <property type="nucleotide sequence ID" value="NZ_JAJEQL010000001.1"/>
</dbReference>
<accession>A0ABS8F4Z0</accession>
<name>A0ABS8F4Z0_9FIRM</name>
<comment type="caution">
    <text evidence="1">The sequence shown here is derived from an EMBL/GenBank/DDBJ whole genome shotgun (WGS) entry which is preliminary data.</text>
</comment>
<proteinExistence type="predicted"/>
<dbReference type="Proteomes" id="UP001430637">
    <property type="component" value="Unassembled WGS sequence"/>
</dbReference>
<reference evidence="1" key="1">
    <citation type="submission" date="2021-10" db="EMBL/GenBank/DDBJ databases">
        <title>Anaerobic single-cell dispensing facilitates the cultivation of human gut bacteria.</title>
        <authorList>
            <person name="Afrizal A."/>
        </authorList>
    </citation>
    <scope>NUCLEOTIDE SEQUENCE</scope>
    <source>
        <strain evidence="1">CLA-AA-H233</strain>
    </source>
</reference>
<dbReference type="EMBL" id="JAJEQL010000001">
    <property type="protein sequence ID" value="MCC2198295.1"/>
    <property type="molecule type" value="Genomic_DNA"/>
</dbReference>